<dbReference type="Proteomes" id="UP000307768">
    <property type="component" value="Unassembled WGS sequence"/>
</dbReference>
<gene>
    <name evidence="3" type="ORF">FE697_006190</name>
</gene>
<dbReference type="Pfam" id="PF13462">
    <property type="entry name" value="Thioredoxin_4"/>
    <property type="match status" value="1"/>
</dbReference>
<name>A0A5Q6RYM3_9ACTN</name>
<dbReference type="Gene3D" id="3.40.30.10">
    <property type="entry name" value="Glutaredoxin"/>
    <property type="match status" value="1"/>
</dbReference>
<organism evidence="3 4">
    <name type="scientific">Mumia zhuanghuii</name>
    <dbReference type="NCBI Taxonomy" id="2585211"/>
    <lineage>
        <taxon>Bacteria</taxon>
        <taxon>Bacillati</taxon>
        <taxon>Actinomycetota</taxon>
        <taxon>Actinomycetes</taxon>
        <taxon>Propionibacteriales</taxon>
        <taxon>Nocardioidaceae</taxon>
        <taxon>Mumia</taxon>
    </lineage>
</organism>
<protein>
    <submittedName>
        <fullName evidence="3">Thioredoxin domain-containing protein</fullName>
    </submittedName>
</protein>
<feature type="chain" id="PRO_5024313294" evidence="1">
    <location>
        <begin position="29"/>
        <end position="232"/>
    </location>
</feature>
<dbReference type="OrthoDB" id="117402at2"/>
<feature type="signal peptide" evidence="1">
    <location>
        <begin position="1"/>
        <end position="28"/>
    </location>
</feature>
<sequence length="232" mass="23529">MSAMHRTRLLPGLAAALLSLLLVSCGSAADVVKQSGGGAWGTAGASLPLTADGGIVVTAHDLDPTGSYPDDPVAVAVYVEPLCPHCGAFAADQGRLLAARLAAGSITLEYRLVSFLDNGSTDRASARSVNAALCVSAAGGPAAYEAYVASLLENQQPGGMSDDELVDLADDLGDDGTEACIRDEVHADLVSDLSERGLKAISGTPAVVVDGRPLEQIPTTAELEAMLGSEVV</sequence>
<comment type="caution">
    <text evidence="3">The sequence shown here is derived from an EMBL/GenBank/DDBJ whole genome shotgun (WGS) entry which is preliminary data.</text>
</comment>
<feature type="domain" description="Thioredoxin-like fold" evidence="2">
    <location>
        <begin position="70"/>
        <end position="227"/>
    </location>
</feature>
<dbReference type="SUPFAM" id="SSF52833">
    <property type="entry name" value="Thioredoxin-like"/>
    <property type="match status" value="1"/>
</dbReference>
<accession>A0A5Q6RYM3</accession>
<reference evidence="3 4" key="1">
    <citation type="submission" date="2019-09" db="EMBL/GenBank/DDBJ databases">
        <title>Mumia zhuanghuii sp. nov. isolated from the intestinal contents of plateau pika (Ochotona curzoniae) in the Qinghai-Tibet plateau of China.</title>
        <authorList>
            <person name="Tian Z."/>
        </authorList>
    </citation>
    <scope>NUCLEOTIDE SEQUENCE [LARGE SCALE GENOMIC DNA]</scope>
    <source>
        <strain evidence="4">350</strain>
    </source>
</reference>
<proteinExistence type="predicted"/>
<dbReference type="InterPro" id="IPR012336">
    <property type="entry name" value="Thioredoxin-like_fold"/>
</dbReference>
<dbReference type="InterPro" id="IPR036249">
    <property type="entry name" value="Thioredoxin-like_sf"/>
</dbReference>
<keyword evidence="1" id="KW-0732">Signal</keyword>
<evidence type="ECO:0000259" key="2">
    <source>
        <dbReference type="Pfam" id="PF13462"/>
    </source>
</evidence>
<evidence type="ECO:0000313" key="4">
    <source>
        <dbReference type="Proteomes" id="UP000307768"/>
    </source>
</evidence>
<dbReference type="EMBL" id="VDFQ02000002">
    <property type="protein sequence ID" value="KAA1423216.1"/>
    <property type="molecule type" value="Genomic_DNA"/>
</dbReference>
<evidence type="ECO:0000313" key="3">
    <source>
        <dbReference type="EMBL" id="KAA1423216.1"/>
    </source>
</evidence>
<evidence type="ECO:0000256" key="1">
    <source>
        <dbReference type="SAM" id="SignalP"/>
    </source>
</evidence>
<dbReference type="AlphaFoldDB" id="A0A5Q6RYM3"/>
<dbReference type="PROSITE" id="PS51257">
    <property type="entry name" value="PROKAR_LIPOPROTEIN"/>
    <property type="match status" value="1"/>
</dbReference>
<dbReference type="CDD" id="cd02972">
    <property type="entry name" value="DsbA_family"/>
    <property type="match status" value="1"/>
</dbReference>